<feature type="compositionally biased region" description="Polar residues" evidence="1">
    <location>
        <begin position="192"/>
        <end position="216"/>
    </location>
</feature>
<reference evidence="2 3" key="1">
    <citation type="journal article" date="2024" name="Nat. Commun.">
        <title>Phylogenomics reveals the evolutionary origins of lichenization in chlorophyte algae.</title>
        <authorList>
            <person name="Puginier C."/>
            <person name="Libourel C."/>
            <person name="Otte J."/>
            <person name="Skaloud P."/>
            <person name="Haon M."/>
            <person name="Grisel S."/>
            <person name="Petersen M."/>
            <person name="Berrin J.G."/>
            <person name="Delaux P.M."/>
            <person name="Dal Grande F."/>
            <person name="Keller J."/>
        </authorList>
    </citation>
    <scope>NUCLEOTIDE SEQUENCE [LARGE SCALE GENOMIC DNA]</scope>
    <source>
        <strain evidence="2 3">SAG 2145</strain>
    </source>
</reference>
<keyword evidence="3" id="KW-1185">Reference proteome</keyword>
<organism evidence="2 3">
    <name type="scientific">Apatococcus lobatus</name>
    <dbReference type="NCBI Taxonomy" id="904363"/>
    <lineage>
        <taxon>Eukaryota</taxon>
        <taxon>Viridiplantae</taxon>
        <taxon>Chlorophyta</taxon>
        <taxon>core chlorophytes</taxon>
        <taxon>Trebouxiophyceae</taxon>
        <taxon>Chlorellales</taxon>
        <taxon>Chlorellaceae</taxon>
        <taxon>Apatococcus</taxon>
    </lineage>
</organism>
<protein>
    <submittedName>
        <fullName evidence="2">Uncharacterized protein</fullName>
    </submittedName>
</protein>
<comment type="caution">
    <text evidence="2">The sequence shown here is derived from an EMBL/GenBank/DDBJ whole genome shotgun (WGS) entry which is preliminary data.</text>
</comment>
<sequence length="241" mass="26098">MVFCVQALIGMDPEQIKDSFWPAGMDEDDTDMLEAVIAYFQEPFCPEGVVVVCVAGIPWLTNSKPQHFLYLNGKTAFVFVNLHTAPKWLKPHMPIHDINRLKDILHAILGLLKLTTSTELDKAHAKCVAQAHGEHLAANSMLALRSQQGLDVPVILTDGTTYYLALTAEGNSGYVLFSSLGSYPDEPLGTIPQDQATQGGRRTTSSTQAGATTDSLSLVPKDALPPHSSKNMDLLPTGAQL</sequence>
<proteinExistence type="predicted"/>
<gene>
    <name evidence="2" type="ORF">WJX74_001505</name>
</gene>
<evidence type="ECO:0000313" key="3">
    <source>
        <dbReference type="Proteomes" id="UP001438707"/>
    </source>
</evidence>
<dbReference type="EMBL" id="JALJOS010000003">
    <property type="protein sequence ID" value="KAK9841184.1"/>
    <property type="molecule type" value="Genomic_DNA"/>
</dbReference>
<evidence type="ECO:0000313" key="2">
    <source>
        <dbReference type="EMBL" id="KAK9841184.1"/>
    </source>
</evidence>
<dbReference type="Proteomes" id="UP001438707">
    <property type="component" value="Unassembled WGS sequence"/>
</dbReference>
<feature type="region of interest" description="Disordered" evidence="1">
    <location>
        <begin position="187"/>
        <end position="241"/>
    </location>
</feature>
<evidence type="ECO:0000256" key="1">
    <source>
        <dbReference type="SAM" id="MobiDB-lite"/>
    </source>
</evidence>
<dbReference type="AlphaFoldDB" id="A0AAW1S4K0"/>
<accession>A0AAW1S4K0</accession>
<name>A0AAW1S4K0_9CHLO</name>